<feature type="compositionally biased region" description="Low complexity" evidence="3">
    <location>
        <begin position="836"/>
        <end position="848"/>
    </location>
</feature>
<feature type="compositionally biased region" description="Polar residues" evidence="3">
    <location>
        <begin position="1336"/>
        <end position="1352"/>
    </location>
</feature>
<feature type="region of interest" description="Disordered" evidence="3">
    <location>
        <begin position="1479"/>
        <end position="1569"/>
    </location>
</feature>
<dbReference type="InterPro" id="IPR051825">
    <property type="entry name" value="SRCIN1"/>
</dbReference>
<dbReference type="PANTHER" id="PTHR22741:SF10">
    <property type="entry name" value="COILED-COIL DOMAIN-CONTAINING PROTEIN CG32809"/>
    <property type="match status" value="1"/>
</dbReference>
<evidence type="ECO:0000313" key="5">
    <source>
        <dbReference type="EMBL" id="KAK6166500.1"/>
    </source>
</evidence>
<evidence type="ECO:0000256" key="1">
    <source>
        <dbReference type="ARBA" id="ARBA00023054"/>
    </source>
</evidence>
<feature type="compositionally biased region" description="Basic residues" evidence="3">
    <location>
        <begin position="318"/>
        <end position="330"/>
    </location>
</feature>
<feature type="compositionally biased region" description="Low complexity" evidence="3">
    <location>
        <begin position="1266"/>
        <end position="1281"/>
    </location>
</feature>
<feature type="region of interest" description="Disordered" evidence="3">
    <location>
        <begin position="1"/>
        <end position="216"/>
    </location>
</feature>
<feature type="domain" description="Actin interacting protein 3-like C-terminal" evidence="4">
    <location>
        <begin position="809"/>
        <end position="1135"/>
    </location>
</feature>
<feature type="compositionally biased region" description="Polar residues" evidence="3">
    <location>
        <begin position="1558"/>
        <end position="1569"/>
    </location>
</feature>
<feature type="region of interest" description="Disordered" evidence="3">
    <location>
        <begin position="1600"/>
        <end position="1625"/>
    </location>
</feature>
<feature type="compositionally biased region" description="Polar residues" evidence="3">
    <location>
        <begin position="1188"/>
        <end position="1214"/>
    </location>
</feature>
<feature type="compositionally biased region" description="Basic and acidic residues" evidence="3">
    <location>
        <begin position="599"/>
        <end position="624"/>
    </location>
</feature>
<evidence type="ECO:0000256" key="3">
    <source>
        <dbReference type="SAM" id="MobiDB-lite"/>
    </source>
</evidence>
<feature type="compositionally biased region" description="Basic and acidic residues" evidence="3">
    <location>
        <begin position="17"/>
        <end position="34"/>
    </location>
</feature>
<gene>
    <name evidence="5" type="ORF">SNE40_023169</name>
</gene>
<dbReference type="InterPro" id="IPR022782">
    <property type="entry name" value="AIP3-like_C"/>
</dbReference>
<name>A0AAN8IVU0_PATCE</name>
<evidence type="ECO:0000256" key="2">
    <source>
        <dbReference type="SAM" id="Coils"/>
    </source>
</evidence>
<sequence length="1625" mass="180781">MIKSQSKGRIPVLKNGAEADKQKSEASGKSESARPKLFRSRSKADKAKDAEKSKVKPEKTKTAKEDKQKQKLEEKEKKKVKKEKEKPEKEKKKLFKSSERTQSKLLPKTKATSPTKAAESRKGSAIPELKKSPEEEVKKVEDATLMPVSSPKKTTPSPEPQYEVVASPKKKIDNDSPITYQLKEINSDPKGETTPSISESLQTSSESIDTSLNDSVISYDYSKYEINISYGSGEDSSRADNCTPTPSALGGTDQGSSSSSQPQYYEDVRQMYHYQLTEAMSEEEREQPYDQVGFKECPRSPSARSDPGVLEDTPAKPNRIRHGPGRRQVPRRHTLGSHLLRQAGDIEDPEDKRAAFMELLAHRYPAYADRIYSGTHGERIYSGTQSELSYPIKQSRPRDPRRRQTTIVTYHPNRSLEYDDSGTMSDLDAPTNSFSRGGFQRSSLPIVRTPSSTLDRTLGLAFLVYGTETKKCLLPNEITTLDTVRALFVRAFPEKLSFEVLESPRQKIYILDPKTNIFFQLDDLSDVRDRAVLRIHECDSDKPQKLKDQPRVRGRAISAPPDRQAHNLRATGHYGDPGQRRDDHVKVPAQPYHTLMVDGDNRSQWEVERRSRSRSRTPDPERPKSLPNRSRYSPDRHPTPERGLLGTIPEHRLIQNGRPVQNGGTYESVHYQRPQSQPTSPTRPSRPFSPNPTSYENPYYAYHVPPSGDYYQTQNGNVQTYPGKSSRGPANLPSHKPVPQKTDPRNGNRHPSSNRHSLAFAPMTTARPQPEGYYQRPARSLQSEEDDAFSQPRTATPVPEYYHSKKRIDKMEEQLANLAAWVHKSATDSLGRRSTRSNSSNASESTETLPLSSASKSVRLKLNYSGLSGISDGSSSQRTIHTITCSNEMKLSMVAIKEKTCNLRLELRGLRRAQQVNYEDICDAINDTLYRIKKVLLSTPGACSQLIRQQRHEIDTQHASYKADQKKFEKDLSDLEDSVEELRNDVVSRQCRIQMSDIEAMALLLSNITKSIADLKARFPRLQERMKSVMAGEMEVVVTEEKFLKEEPDRIDSSLKRCKKLTGTLYTLKRLASVQDHRPLNVPYVASKSNDPSTEDKYGVLENIRAIVPNHTTRLNSLEEAENSRERKKKIIQQQESLKFGKTLELATKSLKPTEDYSKDNIKQEPLVASSSNKNIIAGKPNVVYSSQVTSGPVKSLPSQPQPQTTFEQKQPASSEVIMSAAENTPPVVTSVPTMSIPVSPTTVATQDVVEINNQKLAARAAFFSSMSSPDSSNQTSPASSEPSPTKNPTEVGVSPPRTTMDYVVKFTPAQISSIKADTATSVTISTGTLPTAKLSDQASSYRPNNLTTKSPVSPGIKDPLSPTTKLGSNIPRPSGKTSPSSDPQNMKPEMEVKIKKQPPPPPPRKSSRLPLGSHNVNGTVSPVRAFSPEITPVEVKPSNMDPTHAVVYSSTPKPIPPKKPVSKYQKDLMAGIYANMNRPDLQSQRSPPQHEKLPSAPETKTNILLDREGSSDSTSSSTSLDSQIGGAILRNRDSTGSNGSLSRKSKNKPNPPERRSSLLSNSPTRTTDNKTQLLQDQTLLLNQLQQQQTLLLQQHNNLVRSTNSPPAVLPKPTSPVASQNGDKK</sequence>
<feature type="compositionally biased region" description="Low complexity" evidence="3">
    <location>
        <begin position="196"/>
        <end position="208"/>
    </location>
</feature>
<keyword evidence="1 2" id="KW-0175">Coiled coil</keyword>
<feature type="compositionally biased region" description="Polar residues" evidence="3">
    <location>
        <begin position="710"/>
        <end position="723"/>
    </location>
</feature>
<feature type="region of interest" description="Disordered" evidence="3">
    <location>
        <begin position="827"/>
        <end position="852"/>
    </location>
</feature>
<protein>
    <recommendedName>
        <fullName evidence="4">Actin interacting protein 3-like C-terminal domain-containing protein</fullName>
    </recommendedName>
</protein>
<feature type="compositionally biased region" description="Low complexity" evidence="3">
    <location>
        <begin position="1512"/>
        <end position="1523"/>
    </location>
</feature>
<proteinExistence type="predicted"/>
<comment type="caution">
    <text evidence="5">The sequence shown here is derived from an EMBL/GenBank/DDBJ whole genome shotgun (WGS) entry which is preliminary data.</text>
</comment>
<dbReference type="Pfam" id="PF03915">
    <property type="entry name" value="AIP3"/>
    <property type="match status" value="2"/>
</dbReference>
<dbReference type="EMBL" id="JAZGQO010000021">
    <property type="protein sequence ID" value="KAK6166500.1"/>
    <property type="molecule type" value="Genomic_DNA"/>
</dbReference>
<feature type="compositionally biased region" description="Low complexity" evidence="3">
    <location>
        <begin position="672"/>
        <end position="694"/>
    </location>
</feature>
<feature type="region of interest" description="Disordered" evidence="3">
    <location>
        <begin position="229"/>
        <end position="262"/>
    </location>
</feature>
<feature type="compositionally biased region" description="Basic and acidic residues" evidence="3">
    <location>
        <begin position="118"/>
        <end position="142"/>
    </location>
</feature>
<feature type="domain" description="Actin interacting protein 3-like C-terminal" evidence="4">
    <location>
        <begin position="462"/>
        <end position="538"/>
    </location>
</feature>
<feature type="compositionally biased region" description="Polar residues" evidence="3">
    <location>
        <begin position="1616"/>
        <end position="1625"/>
    </location>
</feature>
<dbReference type="PANTHER" id="PTHR22741">
    <property type="entry name" value="P140CAP/SNIP-RELATED"/>
    <property type="match status" value="1"/>
</dbReference>
<feature type="region of interest" description="Disordered" evidence="3">
    <location>
        <begin position="1188"/>
        <end position="1215"/>
    </location>
</feature>
<keyword evidence="6" id="KW-1185">Reference proteome</keyword>
<dbReference type="GO" id="GO:0005737">
    <property type="term" value="C:cytoplasm"/>
    <property type="evidence" value="ECO:0007669"/>
    <property type="project" value="TreeGrafter"/>
</dbReference>
<feature type="compositionally biased region" description="Basic and acidic residues" evidence="3">
    <location>
        <begin position="541"/>
        <end position="551"/>
    </location>
</feature>
<dbReference type="Gene3D" id="1.20.58.1540">
    <property type="entry name" value="Actin interacting protein 3, C-terminal domain"/>
    <property type="match status" value="1"/>
</dbReference>
<evidence type="ECO:0000259" key="4">
    <source>
        <dbReference type="Pfam" id="PF03915"/>
    </source>
</evidence>
<feature type="compositionally biased region" description="Polar residues" evidence="3">
    <location>
        <begin position="1376"/>
        <end position="1385"/>
    </location>
</feature>
<feature type="region of interest" description="Disordered" evidence="3">
    <location>
        <begin position="1266"/>
        <end position="1297"/>
    </location>
</feature>
<feature type="region of interest" description="Disordered" evidence="3">
    <location>
        <begin position="280"/>
        <end position="330"/>
    </location>
</feature>
<accession>A0AAN8IVU0</accession>
<feature type="compositionally biased region" description="Basic and acidic residues" evidence="3">
    <location>
        <begin position="42"/>
        <end position="102"/>
    </location>
</feature>
<feature type="coiled-coil region" evidence="2">
    <location>
        <begin position="965"/>
        <end position="992"/>
    </location>
</feature>
<dbReference type="Proteomes" id="UP001347796">
    <property type="component" value="Unassembled WGS sequence"/>
</dbReference>
<feature type="region of interest" description="Disordered" evidence="3">
    <location>
        <begin position="1336"/>
        <end position="1465"/>
    </location>
</feature>
<organism evidence="5 6">
    <name type="scientific">Patella caerulea</name>
    <name type="common">Rayed Mediterranean limpet</name>
    <dbReference type="NCBI Taxonomy" id="87958"/>
    <lineage>
        <taxon>Eukaryota</taxon>
        <taxon>Metazoa</taxon>
        <taxon>Spiralia</taxon>
        <taxon>Lophotrochozoa</taxon>
        <taxon>Mollusca</taxon>
        <taxon>Gastropoda</taxon>
        <taxon>Patellogastropoda</taxon>
        <taxon>Patelloidea</taxon>
        <taxon>Patellidae</taxon>
        <taxon>Patella</taxon>
    </lineage>
</organism>
<reference evidence="5 6" key="1">
    <citation type="submission" date="2024-01" db="EMBL/GenBank/DDBJ databases">
        <title>The genome of the rayed Mediterranean limpet Patella caerulea (Linnaeus, 1758).</title>
        <authorList>
            <person name="Anh-Thu Weber A."/>
            <person name="Halstead-Nussloch G."/>
        </authorList>
    </citation>
    <scope>NUCLEOTIDE SEQUENCE [LARGE SCALE GENOMIC DNA]</scope>
    <source>
        <strain evidence="5">AATW-2023a</strain>
        <tissue evidence="5">Whole specimen</tissue>
    </source>
</reference>
<feature type="region of interest" description="Disordered" evidence="3">
    <location>
        <begin position="541"/>
        <end position="801"/>
    </location>
</feature>
<evidence type="ECO:0000313" key="6">
    <source>
        <dbReference type="Proteomes" id="UP001347796"/>
    </source>
</evidence>